<dbReference type="GO" id="GO:0005524">
    <property type="term" value="F:ATP binding"/>
    <property type="evidence" value="ECO:0007669"/>
    <property type="project" value="UniProtKB-UniRule"/>
</dbReference>
<comment type="subunit">
    <text evidence="1">Forms a complex composed of PxpA, PxpB and PxpC.</text>
</comment>
<evidence type="ECO:0000313" key="2">
    <source>
        <dbReference type="EMBL" id="EHJ94620.1"/>
    </source>
</evidence>
<evidence type="ECO:0000256" key="1">
    <source>
        <dbReference type="HAMAP-Rule" id="MF_00691"/>
    </source>
</evidence>
<gene>
    <name evidence="1" type="primary">pxpA</name>
    <name evidence="2" type="ORF">KUC_1579</name>
</gene>
<dbReference type="CDD" id="cd10787">
    <property type="entry name" value="LamB_YcsF_like"/>
    <property type="match status" value="1"/>
</dbReference>
<dbReference type="PANTHER" id="PTHR30292:SF0">
    <property type="entry name" value="5-OXOPROLINASE SUBUNIT A"/>
    <property type="match status" value="1"/>
</dbReference>
<comment type="similarity">
    <text evidence="1">Belongs to the LamB/PxpA family.</text>
</comment>
<name>A0A7U9GJ34_9GAMM</name>
<comment type="catalytic activity">
    <reaction evidence="1">
        <text>5-oxo-L-proline + ATP + 2 H2O = L-glutamate + ADP + phosphate + H(+)</text>
        <dbReference type="Rhea" id="RHEA:10348"/>
        <dbReference type="ChEBI" id="CHEBI:15377"/>
        <dbReference type="ChEBI" id="CHEBI:15378"/>
        <dbReference type="ChEBI" id="CHEBI:29985"/>
        <dbReference type="ChEBI" id="CHEBI:30616"/>
        <dbReference type="ChEBI" id="CHEBI:43474"/>
        <dbReference type="ChEBI" id="CHEBI:58402"/>
        <dbReference type="ChEBI" id="CHEBI:456216"/>
        <dbReference type="EC" id="3.5.2.9"/>
    </reaction>
</comment>
<keyword evidence="1" id="KW-0067">ATP-binding</keyword>
<sequence>MRRVQPSTDPSDYFPKRLALDEPCLYIEGGLHFSVSQVTISTASTLGAAMAIPLLNCDMGESFGNWTIGLDAEAMPYVDCANIACGFHASDPHVMRRTVKLAVQNGVRIGAHPGYPDLMGFGRRSMACSPEEAEDMVLYQVGALAGICQAEGTQLSYIKPHGALYNDMAANPALLEGVMRAVRAYDSSLPLMIMSTADPEPHRELAAKLGITLWFETFADRAYDANGHLASRRLPNAVHHDQNTIVNQAVMLAKGEPLTALDGTSLQLACDTLCVHGDNPESVAAVRAIREAFQALEQA</sequence>
<dbReference type="HAMAP" id="MF_00691">
    <property type="entry name" value="PxpA"/>
    <property type="match status" value="1"/>
</dbReference>
<proteinExistence type="inferred from homology"/>
<dbReference type="NCBIfam" id="NF003816">
    <property type="entry name" value="PRK05406.1-5"/>
    <property type="match status" value="1"/>
</dbReference>
<keyword evidence="1" id="KW-0378">Hydrolase</keyword>
<reference evidence="2 3" key="1">
    <citation type="submission" date="2011-10" db="EMBL/GenBank/DDBJ databases">
        <authorList>
            <person name="Quillaguamn J."/>
            <person name="Guzmn D."/>
            <person name="Balderrama-Subieta A."/>
            <person name="Cardona-Ortuo C."/>
            <person name="Guevara-Martnez M."/>
            <person name="Callisaya-Quispe N."/>
        </authorList>
    </citation>
    <scope>NUCLEOTIDE SEQUENCE [LARGE SCALE GENOMIC DNA]</scope>
    <source>
        <strain evidence="2 3">LC1</strain>
    </source>
</reference>
<evidence type="ECO:0000313" key="3">
    <source>
        <dbReference type="Proteomes" id="UP000005756"/>
    </source>
</evidence>
<protein>
    <recommendedName>
        <fullName evidence="1">5-oxoprolinase subunit A</fullName>
        <shortName evidence="1">5-OPase subunit A</shortName>
        <ecNumber evidence="1">3.5.2.9</ecNumber>
    </recommendedName>
    <alternativeName>
        <fullName evidence="1">5-oxoprolinase (ATP-hydrolyzing) subunit A</fullName>
    </alternativeName>
</protein>
<dbReference type="InterPro" id="IPR011330">
    <property type="entry name" value="Glyco_hydro/deAcase_b/a-brl"/>
</dbReference>
<dbReference type="GO" id="GO:0017168">
    <property type="term" value="F:5-oxoprolinase (ATP-hydrolyzing) activity"/>
    <property type="evidence" value="ECO:0007669"/>
    <property type="project" value="UniProtKB-UniRule"/>
</dbReference>
<dbReference type="EMBL" id="JH393257">
    <property type="protein sequence ID" value="EHJ94620.1"/>
    <property type="molecule type" value="Genomic_DNA"/>
</dbReference>
<dbReference type="Gene3D" id="3.20.20.370">
    <property type="entry name" value="Glycoside hydrolase/deacetylase"/>
    <property type="match status" value="1"/>
</dbReference>
<dbReference type="SUPFAM" id="SSF88713">
    <property type="entry name" value="Glycoside hydrolase/deacetylase"/>
    <property type="match status" value="1"/>
</dbReference>
<dbReference type="EC" id="3.5.2.9" evidence="1"/>
<dbReference type="AlphaFoldDB" id="A0A7U9GJ34"/>
<dbReference type="Proteomes" id="UP000005756">
    <property type="component" value="Unassembled WGS sequence"/>
</dbReference>
<dbReference type="PANTHER" id="PTHR30292">
    <property type="entry name" value="UNCHARACTERIZED PROTEIN YBGL-RELATED"/>
    <property type="match status" value="1"/>
</dbReference>
<dbReference type="InterPro" id="IPR005501">
    <property type="entry name" value="LamB/YcsF/PxpA-like"/>
</dbReference>
<accession>A0A7U9GJ34</accession>
<keyword evidence="1" id="KW-0547">Nucleotide-binding</keyword>
<dbReference type="Pfam" id="PF03746">
    <property type="entry name" value="LamB_YcsF"/>
    <property type="match status" value="1"/>
</dbReference>
<dbReference type="GO" id="GO:0005975">
    <property type="term" value="P:carbohydrate metabolic process"/>
    <property type="evidence" value="ECO:0007669"/>
    <property type="project" value="InterPro"/>
</dbReference>
<organism evidence="2 3">
    <name type="scientific">Vreelandella boliviensis LC1</name>
    <dbReference type="NCBI Taxonomy" id="1072583"/>
    <lineage>
        <taxon>Bacteria</taxon>
        <taxon>Pseudomonadati</taxon>
        <taxon>Pseudomonadota</taxon>
        <taxon>Gammaproteobacteria</taxon>
        <taxon>Oceanospirillales</taxon>
        <taxon>Halomonadaceae</taxon>
        <taxon>Vreelandella</taxon>
    </lineage>
</organism>
<dbReference type="NCBIfam" id="NF003814">
    <property type="entry name" value="PRK05406.1-3"/>
    <property type="match status" value="1"/>
</dbReference>
<comment type="function">
    <text evidence="1">Catalyzes the cleavage of 5-oxoproline to form L-glutamate coupled to the hydrolysis of ATP to ADP and inorganic phosphate.</text>
</comment>